<name>A0A0E9RGJ3_ANGAN</name>
<sequence>MPPLFWKVQPSCCSPIPFYCCSSFVSSGECGLVRVTGLTFHSEPD</sequence>
<protein>
    <submittedName>
        <fullName evidence="1">Uncharacterized protein</fullName>
    </submittedName>
</protein>
<proteinExistence type="predicted"/>
<evidence type="ECO:0000313" key="1">
    <source>
        <dbReference type="EMBL" id="JAH27473.1"/>
    </source>
</evidence>
<organism evidence="1">
    <name type="scientific">Anguilla anguilla</name>
    <name type="common">European freshwater eel</name>
    <name type="synonym">Muraena anguilla</name>
    <dbReference type="NCBI Taxonomy" id="7936"/>
    <lineage>
        <taxon>Eukaryota</taxon>
        <taxon>Metazoa</taxon>
        <taxon>Chordata</taxon>
        <taxon>Craniata</taxon>
        <taxon>Vertebrata</taxon>
        <taxon>Euteleostomi</taxon>
        <taxon>Actinopterygii</taxon>
        <taxon>Neopterygii</taxon>
        <taxon>Teleostei</taxon>
        <taxon>Anguilliformes</taxon>
        <taxon>Anguillidae</taxon>
        <taxon>Anguilla</taxon>
    </lineage>
</organism>
<dbReference type="EMBL" id="GBXM01081104">
    <property type="protein sequence ID" value="JAH27473.1"/>
    <property type="molecule type" value="Transcribed_RNA"/>
</dbReference>
<dbReference type="AlphaFoldDB" id="A0A0E9RGJ3"/>
<accession>A0A0E9RGJ3</accession>
<reference evidence="1" key="2">
    <citation type="journal article" date="2015" name="Fish Shellfish Immunol.">
        <title>Early steps in the European eel (Anguilla anguilla)-Vibrio vulnificus interaction in the gills: Role of the RtxA13 toxin.</title>
        <authorList>
            <person name="Callol A."/>
            <person name="Pajuelo D."/>
            <person name="Ebbesson L."/>
            <person name="Teles M."/>
            <person name="MacKenzie S."/>
            <person name="Amaro C."/>
        </authorList>
    </citation>
    <scope>NUCLEOTIDE SEQUENCE</scope>
</reference>
<reference evidence="1" key="1">
    <citation type="submission" date="2014-11" db="EMBL/GenBank/DDBJ databases">
        <authorList>
            <person name="Amaro Gonzalez C."/>
        </authorList>
    </citation>
    <scope>NUCLEOTIDE SEQUENCE</scope>
</reference>